<gene>
    <name evidence="1" type="ORF">M413DRAFT_24827</name>
</gene>
<reference evidence="1 2" key="1">
    <citation type="submission" date="2014-04" db="EMBL/GenBank/DDBJ databases">
        <authorList>
            <consortium name="DOE Joint Genome Institute"/>
            <person name="Kuo A."/>
            <person name="Gay G."/>
            <person name="Dore J."/>
            <person name="Kohler A."/>
            <person name="Nagy L.G."/>
            <person name="Floudas D."/>
            <person name="Copeland A."/>
            <person name="Barry K.W."/>
            <person name="Cichocki N."/>
            <person name="Veneault-Fourrey C."/>
            <person name="LaButti K."/>
            <person name="Lindquist E.A."/>
            <person name="Lipzen A."/>
            <person name="Lundell T."/>
            <person name="Morin E."/>
            <person name="Murat C."/>
            <person name="Sun H."/>
            <person name="Tunlid A."/>
            <person name="Henrissat B."/>
            <person name="Grigoriev I.V."/>
            <person name="Hibbett D.S."/>
            <person name="Martin F."/>
            <person name="Nordberg H.P."/>
            <person name="Cantor M.N."/>
            <person name="Hua S.X."/>
        </authorList>
    </citation>
    <scope>NUCLEOTIDE SEQUENCE [LARGE SCALE GENOMIC DNA]</scope>
    <source>
        <strain evidence="2">h7</strain>
    </source>
</reference>
<organism evidence="1 2">
    <name type="scientific">Hebeloma cylindrosporum</name>
    <dbReference type="NCBI Taxonomy" id="76867"/>
    <lineage>
        <taxon>Eukaryota</taxon>
        <taxon>Fungi</taxon>
        <taxon>Dikarya</taxon>
        <taxon>Basidiomycota</taxon>
        <taxon>Agaricomycotina</taxon>
        <taxon>Agaricomycetes</taxon>
        <taxon>Agaricomycetidae</taxon>
        <taxon>Agaricales</taxon>
        <taxon>Agaricineae</taxon>
        <taxon>Hymenogastraceae</taxon>
        <taxon>Hebeloma</taxon>
    </lineage>
</organism>
<dbReference type="OrthoDB" id="3062952at2759"/>
<evidence type="ECO:0008006" key="3">
    <source>
        <dbReference type="Google" id="ProtNLM"/>
    </source>
</evidence>
<proteinExistence type="predicted"/>
<dbReference type="AlphaFoldDB" id="A0A0C3CNN0"/>
<protein>
    <recommendedName>
        <fullName evidence="3">F-box domain-containing protein</fullName>
    </recommendedName>
</protein>
<evidence type="ECO:0000313" key="2">
    <source>
        <dbReference type="Proteomes" id="UP000053424"/>
    </source>
</evidence>
<dbReference type="EMBL" id="KN831772">
    <property type="protein sequence ID" value="KIM45679.1"/>
    <property type="molecule type" value="Genomic_DNA"/>
</dbReference>
<name>A0A0C3CNN0_HEBCY</name>
<evidence type="ECO:0000313" key="1">
    <source>
        <dbReference type="EMBL" id="KIM45679.1"/>
    </source>
</evidence>
<accession>A0A0C3CNN0</accession>
<keyword evidence="2" id="KW-1185">Reference proteome</keyword>
<sequence length="149" mass="17179">MFTDVGVAPPYKHIPETHVRQHSTGISLSAPQVARVCTLWRDIISSWPIAWRCLAFDLNEDPTPFLEAFNWSRDLEIYLYVFSSVLRPYAEVEGSEESDRLHKIENRNGAHSPYSPMHLTYFQHGVYRLPSKSTAPPQLLGRSPNRWNI</sequence>
<reference evidence="2" key="2">
    <citation type="submission" date="2015-01" db="EMBL/GenBank/DDBJ databases">
        <title>Evolutionary Origins and Diversification of the Mycorrhizal Mutualists.</title>
        <authorList>
            <consortium name="DOE Joint Genome Institute"/>
            <consortium name="Mycorrhizal Genomics Consortium"/>
            <person name="Kohler A."/>
            <person name="Kuo A."/>
            <person name="Nagy L.G."/>
            <person name="Floudas D."/>
            <person name="Copeland A."/>
            <person name="Barry K.W."/>
            <person name="Cichocki N."/>
            <person name="Veneault-Fourrey C."/>
            <person name="LaButti K."/>
            <person name="Lindquist E.A."/>
            <person name="Lipzen A."/>
            <person name="Lundell T."/>
            <person name="Morin E."/>
            <person name="Murat C."/>
            <person name="Riley R."/>
            <person name="Ohm R."/>
            <person name="Sun H."/>
            <person name="Tunlid A."/>
            <person name="Henrissat B."/>
            <person name="Grigoriev I.V."/>
            <person name="Hibbett D.S."/>
            <person name="Martin F."/>
        </authorList>
    </citation>
    <scope>NUCLEOTIDE SEQUENCE [LARGE SCALE GENOMIC DNA]</scope>
    <source>
        <strain evidence="2">h7</strain>
    </source>
</reference>
<dbReference type="HOGENOM" id="CLU_1749895_0_0_1"/>
<dbReference type="Proteomes" id="UP000053424">
    <property type="component" value="Unassembled WGS sequence"/>
</dbReference>